<proteinExistence type="predicted"/>
<accession>A0ABU8I1F5</accession>
<gene>
    <name evidence="2" type="ORF">WBS43_28180</name>
</gene>
<dbReference type="GO" id="GO:0032259">
    <property type="term" value="P:methylation"/>
    <property type="evidence" value="ECO:0007669"/>
    <property type="project" value="UniProtKB-KW"/>
</dbReference>
<keyword evidence="2" id="KW-0808">Transferase</keyword>
<evidence type="ECO:0000313" key="2">
    <source>
        <dbReference type="EMBL" id="MEI5932561.1"/>
    </source>
</evidence>
<dbReference type="CDD" id="cd02440">
    <property type="entry name" value="AdoMet_MTases"/>
    <property type="match status" value="1"/>
</dbReference>
<dbReference type="Proteomes" id="UP001365619">
    <property type="component" value="Unassembled WGS sequence"/>
</dbReference>
<evidence type="ECO:0000259" key="1">
    <source>
        <dbReference type="Pfam" id="PF08242"/>
    </source>
</evidence>
<dbReference type="InterPro" id="IPR029063">
    <property type="entry name" value="SAM-dependent_MTases_sf"/>
</dbReference>
<comment type="caution">
    <text evidence="2">The sequence shown here is derived from an EMBL/GenBank/DDBJ whole genome shotgun (WGS) entry which is preliminary data.</text>
</comment>
<dbReference type="EC" id="2.1.-.-" evidence="2"/>
<organism evidence="2 3">
    <name type="scientific">Bacillus luti</name>
    <dbReference type="NCBI Taxonomy" id="2026191"/>
    <lineage>
        <taxon>Bacteria</taxon>
        <taxon>Bacillati</taxon>
        <taxon>Bacillota</taxon>
        <taxon>Bacilli</taxon>
        <taxon>Bacillales</taxon>
        <taxon>Bacillaceae</taxon>
        <taxon>Bacillus</taxon>
        <taxon>Bacillus cereus group</taxon>
    </lineage>
</organism>
<name>A0ABU8I1F5_9BACI</name>
<reference evidence="2 3" key="1">
    <citation type="submission" date="2024-03" db="EMBL/GenBank/DDBJ databases">
        <title>A Rare Waterborne Outbreak of Bacillus cereus in China: Epidemiologic Survey, Genomic Insights and Virulence Characteristics.</title>
        <authorList>
            <person name="Wang S."/>
        </authorList>
    </citation>
    <scope>NUCLEOTIDE SEQUENCE [LARGE SCALE GENOMIC DNA]</scope>
    <source>
        <strain evidence="2 3">BC008</strain>
    </source>
</reference>
<sequence>MKEFIEENKNLISQIAHNYNVNANIHPEDHIFQFLVTNPVFPSKKEAIDYYFNDGQNSAQILLDLITSFYPPTDNPIKLLEFASGYGCVTRHLLNLQANLNITACDIHEKAITFIENTLNHSSILSHPEPEHLKLAASTYDIVFCLSFFSHMPDTTWFRWLQTLYSAVSPGGLFIFTTHGYQSKKYFGFPNLNEQGYWFLSSSEQFDLDVNQYGQMIVSPSYVCSKIKLLPYNPIIKRFTEGFWWEHQDLWVIKKEEK</sequence>
<dbReference type="SUPFAM" id="SSF53335">
    <property type="entry name" value="S-adenosyl-L-methionine-dependent methyltransferases"/>
    <property type="match status" value="1"/>
</dbReference>
<dbReference type="Gene3D" id="3.40.50.150">
    <property type="entry name" value="Vaccinia Virus protein VP39"/>
    <property type="match status" value="1"/>
</dbReference>
<dbReference type="Pfam" id="PF08242">
    <property type="entry name" value="Methyltransf_12"/>
    <property type="match status" value="1"/>
</dbReference>
<dbReference type="InterPro" id="IPR013217">
    <property type="entry name" value="Methyltransf_12"/>
</dbReference>
<evidence type="ECO:0000313" key="3">
    <source>
        <dbReference type="Proteomes" id="UP001365619"/>
    </source>
</evidence>
<keyword evidence="3" id="KW-1185">Reference proteome</keyword>
<dbReference type="RefSeq" id="WP_156576804.1">
    <property type="nucleotide sequence ID" value="NZ_CP040336.1"/>
</dbReference>
<keyword evidence="2" id="KW-0489">Methyltransferase</keyword>
<dbReference type="GeneID" id="300961940"/>
<protein>
    <submittedName>
        <fullName evidence="2">Class I SAM-dependent methyltransferase</fullName>
        <ecNumber evidence="2">2.1.-.-</ecNumber>
    </submittedName>
</protein>
<dbReference type="EMBL" id="JBBAGW010000026">
    <property type="protein sequence ID" value="MEI5932561.1"/>
    <property type="molecule type" value="Genomic_DNA"/>
</dbReference>
<feature type="domain" description="Methyltransferase type 12" evidence="1">
    <location>
        <begin position="80"/>
        <end position="174"/>
    </location>
</feature>
<dbReference type="GO" id="GO:0008168">
    <property type="term" value="F:methyltransferase activity"/>
    <property type="evidence" value="ECO:0007669"/>
    <property type="project" value="UniProtKB-KW"/>
</dbReference>